<protein>
    <submittedName>
        <fullName evidence="1">Uncharacterized protein</fullName>
    </submittedName>
</protein>
<comment type="caution">
    <text evidence="1">The sequence shown here is derived from an EMBL/GenBank/DDBJ whole genome shotgun (WGS) entry which is preliminary data.</text>
</comment>
<evidence type="ECO:0000313" key="1">
    <source>
        <dbReference type="EMBL" id="KAK7328112.1"/>
    </source>
</evidence>
<sequence>MMKHHVPHSSTPQHPKLYRYFRVHASMICEQAWKRGQKHEIRNEKEGGKWDPSYLTRMHSINKRIQHLGRKKVSSFTAQLSTTISCAFNQ</sequence>
<dbReference type="AlphaFoldDB" id="A0AAN9QAK7"/>
<dbReference type="EMBL" id="JAYMYQ010000005">
    <property type="protein sequence ID" value="KAK7328112.1"/>
    <property type="molecule type" value="Genomic_DNA"/>
</dbReference>
<dbReference type="Proteomes" id="UP001367508">
    <property type="component" value="Unassembled WGS sequence"/>
</dbReference>
<keyword evidence="2" id="KW-1185">Reference proteome</keyword>
<reference evidence="1 2" key="1">
    <citation type="submission" date="2024-01" db="EMBL/GenBank/DDBJ databases">
        <title>The genomes of 5 underutilized Papilionoideae crops provide insights into root nodulation and disease resistanc.</title>
        <authorList>
            <person name="Jiang F."/>
        </authorList>
    </citation>
    <scope>NUCLEOTIDE SEQUENCE [LARGE SCALE GENOMIC DNA]</scope>
    <source>
        <strain evidence="1">LVBAO_FW01</strain>
        <tissue evidence="1">Leaves</tissue>
    </source>
</reference>
<name>A0AAN9QAK7_CANGL</name>
<accession>A0AAN9QAK7</accession>
<proteinExistence type="predicted"/>
<gene>
    <name evidence="1" type="ORF">VNO77_22208</name>
</gene>
<evidence type="ECO:0000313" key="2">
    <source>
        <dbReference type="Proteomes" id="UP001367508"/>
    </source>
</evidence>
<organism evidence="1 2">
    <name type="scientific">Canavalia gladiata</name>
    <name type="common">Sword bean</name>
    <name type="synonym">Dolichos gladiatus</name>
    <dbReference type="NCBI Taxonomy" id="3824"/>
    <lineage>
        <taxon>Eukaryota</taxon>
        <taxon>Viridiplantae</taxon>
        <taxon>Streptophyta</taxon>
        <taxon>Embryophyta</taxon>
        <taxon>Tracheophyta</taxon>
        <taxon>Spermatophyta</taxon>
        <taxon>Magnoliopsida</taxon>
        <taxon>eudicotyledons</taxon>
        <taxon>Gunneridae</taxon>
        <taxon>Pentapetalae</taxon>
        <taxon>rosids</taxon>
        <taxon>fabids</taxon>
        <taxon>Fabales</taxon>
        <taxon>Fabaceae</taxon>
        <taxon>Papilionoideae</taxon>
        <taxon>50 kb inversion clade</taxon>
        <taxon>NPAAA clade</taxon>
        <taxon>indigoferoid/millettioid clade</taxon>
        <taxon>Phaseoleae</taxon>
        <taxon>Canavalia</taxon>
    </lineage>
</organism>